<dbReference type="OrthoDB" id="1917524at2759"/>
<reference evidence="1" key="1">
    <citation type="submission" date="2020-01" db="EMBL/GenBank/DDBJ databases">
        <authorList>
            <person name="Mishra B."/>
        </authorList>
    </citation>
    <scope>NUCLEOTIDE SEQUENCE [LARGE SCALE GENOMIC DNA]</scope>
</reference>
<sequence>MPILEKLLHLKEIKFKTAAFIGRSMVCSGGGFLKLYMLIMCRLNELEDWVVKEGSMPLLHILEINDCQMLKELPDGMIFITSLKQLRVAYMGVEWKDKLSEGGADYYKVEHIPSVTFV</sequence>
<dbReference type="InterPro" id="IPR032675">
    <property type="entry name" value="LRR_dom_sf"/>
</dbReference>
<evidence type="ECO:0000313" key="2">
    <source>
        <dbReference type="Proteomes" id="UP000467841"/>
    </source>
</evidence>
<organism evidence="1 2">
    <name type="scientific">Microthlaspi erraticum</name>
    <dbReference type="NCBI Taxonomy" id="1685480"/>
    <lineage>
        <taxon>Eukaryota</taxon>
        <taxon>Viridiplantae</taxon>
        <taxon>Streptophyta</taxon>
        <taxon>Embryophyta</taxon>
        <taxon>Tracheophyta</taxon>
        <taxon>Spermatophyta</taxon>
        <taxon>Magnoliopsida</taxon>
        <taxon>eudicotyledons</taxon>
        <taxon>Gunneridae</taxon>
        <taxon>Pentapetalae</taxon>
        <taxon>rosids</taxon>
        <taxon>malvids</taxon>
        <taxon>Brassicales</taxon>
        <taxon>Brassicaceae</taxon>
        <taxon>Coluteocarpeae</taxon>
        <taxon>Microthlaspi</taxon>
    </lineage>
</organism>
<evidence type="ECO:0008006" key="3">
    <source>
        <dbReference type="Google" id="ProtNLM"/>
    </source>
</evidence>
<dbReference type="Proteomes" id="UP000467841">
    <property type="component" value="Unassembled WGS sequence"/>
</dbReference>
<dbReference type="PANTHER" id="PTHR15140">
    <property type="entry name" value="TUBULIN-SPECIFIC CHAPERONE E"/>
    <property type="match status" value="1"/>
</dbReference>
<name>A0A6D2IGH2_9BRAS</name>
<dbReference type="EMBL" id="CACVBM020000865">
    <property type="protein sequence ID" value="CAA7024097.1"/>
    <property type="molecule type" value="Genomic_DNA"/>
</dbReference>
<comment type="caution">
    <text evidence="1">The sequence shown here is derived from an EMBL/GenBank/DDBJ whole genome shotgun (WGS) entry which is preliminary data.</text>
</comment>
<accession>A0A6D2IGH2</accession>
<dbReference type="AlphaFoldDB" id="A0A6D2IGH2"/>
<protein>
    <recommendedName>
        <fullName evidence="3">NB-ARC domain-containing protein</fullName>
    </recommendedName>
</protein>
<evidence type="ECO:0000313" key="1">
    <source>
        <dbReference type="EMBL" id="CAA7024097.1"/>
    </source>
</evidence>
<proteinExistence type="predicted"/>
<dbReference type="SUPFAM" id="SSF52047">
    <property type="entry name" value="RNI-like"/>
    <property type="match status" value="1"/>
</dbReference>
<dbReference type="Gene3D" id="3.80.10.10">
    <property type="entry name" value="Ribonuclease Inhibitor"/>
    <property type="match status" value="1"/>
</dbReference>
<keyword evidence="2" id="KW-1185">Reference proteome</keyword>
<gene>
    <name evidence="1" type="ORF">MERR_LOCUS11332</name>
</gene>
<dbReference type="PANTHER" id="PTHR15140:SF37">
    <property type="entry name" value="UBIQUITIN-LIKE DOMAIN-CONTAINING PROTEIN"/>
    <property type="match status" value="1"/>
</dbReference>